<dbReference type="Gene3D" id="3.40.50.1820">
    <property type="entry name" value="alpha/beta hydrolase"/>
    <property type="match status" value="1"/>
</dbReference>
<dbReference type="InterPro" id="IPR029058">
    <property type="entry name" value="AB_hydrolase_fold"/>
</dbReference>
<evidence type="ECO:0000313" key="3">
    <source>
        <dbReference type="Proteomes" id="UP000006158"/>
    </source>
</evidence>
<reference evidence="2 3" key="2">
    <citation type="journal article" date="2009" name="Genome Res.">
        <title>Ortho-proteogenomics: multiple proteomes investigation through orthology and a new MS-based protocol.</title>
        <authorList>
            <person name="Gallien S."/>
            <person name="Perrodou E."/>
            <person name="Carapito C."/>
            <person name="Deshayes C."/>
            <person name="Reyrat J.M."/>
            <person name="Van Dorsselaer A."/>
            <person name="Poch O."/>
            <person name="Schaeffer C."/>
            <person name="Lecompte O."/>
        </authorList>
    </citation>
    <scope>NUCLEOTIDE SEQUENCE [LARGE SCALE GENOMIC DNA]</scope>
    <source>
        <strain evidence="3">ATCC 700084 / mc(2)155</strain>
    </source>
</reference>
<accession>I7FNR0</accession>
<evidence type="ECO:0000256" key="1">
    <source>
        <dbReference type="SAM" id="MobiDB-lite"/>
    </source>
</evidence>
<organism evidence="2 3">
    <name type="scientific">Mycolicibacterium smegmatis (strain ATCC 700084 / mc(2)155)</name>
    <name type="common">Mycobacterium smegmatis</name>
    <dbReference type="NCBI Taxonomy" id="246196"/>
    <lineage>
        <taxon>Bacteria</taxon>
        <taxon>Bacillati</taxon>
        <taxon>Actinomycetota</taxon>
        <taxon>Actinomycetes</taxon>
        <taxon>Mycobacteriales</taxon>
        <taxon>Mycobacteriaceae</taxon>
        <taxon>Mycolicibacterium</taxon>
    </lineage>
</organism>
<dbReference type="PATRIC" id="fig|246196.56.peg.3980"/>
<proteinExistence type="predicted"/>
<dbReference type="AlphaFoldDB" id="I7FNR0"/>
<evidence type="ECO:0000313" key="2">
    <source>
        <dbReference type="EMBL" id="AFP40343.1"/>
    </source>
</evidence>
<reference evidence="2 3" key="1">
    <citation type="journal article" date="2007" name="Genome Biol.">
        <title>Interrupted coding sequences in Mycobacterium smegmatis: authentic mutations or sequencing errors?</title>
        <authorList>
            <person name="Deshayes C."/>
            <person name="Perrodou E."/>
            <person name="Gallien S."/>
            <person name="Euphrasie D."/>
            <person name="Schaeffer C."/>
            <person name="Van-Dorsselaer A."/>
            <person name="Poch O."/>
            <person name="Lecompte O."/>
            <person name="Reyrat J.M."/>
        </authorList>
    </citation>
    <scope>NUCLEOTIDE SEQUENCE [LARGE SCALE GENOMIC DNA]</scope>
    <source>
        <strain evidence="3">ATCC 700084 / mc(2)155</strain>
    </source>
</reference>
<name>I7FNR0_MYCS2</name>
<dbReference type="Proteomes" id="UP000006158">
    <property type="component" value="Chromosome"/>
</dbReference>
<sequence length="140" mass="14807">MNRAWQRERDALDADDLDGAVQAGVDAWLTSQAPPETRAHVAEMLRGNLLSRKTRGEPPRASDPTPVELGHLTGRVTVAVGEHDIPDFHTGGQALVDATGAGQLAVIPGAAHLVPLDQPLWTCGLIQGLMRDGATVPVAR</sequence>
<evidence type="ECO:0008006" key="4">
    <source>
        <dbReference type="Google" id="ProtNLM"/>
    </source>
</evidence>
<dbReference type="RefSeq" id="WP_014877884.1">
    <property type="nucleotide sequence ID" value="NC_008596.1"/>
</dbReference>
<protein>
    <recommendedName>
        <fullName evidence="4">Alpha/beta hydrolase</fullName>
    </recommendedName>
</protein>
<dbReference type="EMBL" id="CP001663">
    <property type="protein sequence ID" value="AFP40343.1"/>
    <property type="molecule type" value="Genomic_DNA"/>
</dbReference>
<dbReference type="SUPFAM" id="SSF53474">
    <property type="entry name" value="alpha/beta-Hydrolases"/>
    <property type="match status" value="1"/>
</dbReference>
<feature type="region of interest" description="Disordered" evidence="1">
    <location>
        <begin position="48"/>
        <end position="68"/>
    </location>
</feature>
<dbReference type="KEGG" id="msg:MSMEI_3885"/>
<gene>
    <name evidence="2" type="ordered locus">MSMEI_3885</name>
</gene>